<dbReference type="SUPFAM" id="SSF52058">
    <property type="entry name" value="L domain-like"/>
    <property type="match status" value="1"/>
</dbReference>
<feature type="non-terminal residue" evidence="1">
    <location>
        <position position="245"/>
    </location>
</feature>
<evidence type="ECO:0000313" key="1">
    <source>
        <dbReference type="EMBL" id="CAG8838023.1"/>
    </source>
</evidence>
<proteinExistence type="predicted"/>
<comment type="caution">
    <text evidence="1">The sequence shown here is derived from an EMBL/GenBank/DDBJ whole genome shotgun (WGS) entry which is preliminary data.</text>
</comment>
<accession>A0ABN7WQM3</accession>
<evidence type="ECO:0000313" key="2">
    <source>
        <dbReference type="Proteomes" id="UP000789901"/>
    </source>
</evidence>
<sequence length="245" mass="28367">MTTLQEYLDQTYPTKELKEKVITLYFTYLSPQKISVAKINEREGQITVYLDEEQQKEIEGGELNLNEYVNLMDVRIDGNYLKTPLTKLDISNCFSLVILICINNNLTSANFLKQLPNPKKIEILNVYNNNIQPTDIELFSRFVNVKILKIGTEKEAFQNGKHNKFYGPLKSYQKLTKLERVCIEATDVDRGLEFLPMSLAKSTAKRANEDKEEGGYLYIECSPHDTNNKCSRIKEQLKPFDYDLE</sequence>
<dbReference type="EMBL" id="CAJVQB010057131">
    <property type="protein sequence ID" value="CAG8838023.1"/>
    <property type="molecule type" value="Genomic_DNA"/>
</dbReference>
<dbReference type="InterPro" id="IPR032675">
    <property type="entry name" value="LRR_dom_sf"/>
</dbReference>
<name>A0ABN7WQM3_GIGMA</name>
<organism evidence="1 2">
    <name type="scientific">Gigaspora margarita</name>
    <dbReference type="NCBI Taxonomy" id="4874"/>
    <lineage>
        <taxon>Eukaryota</taxon>
        <taxon>Fungi</taxon>
        <taxon>Fungi incertae sedis</taxon>
        <taxon>Mucoromycota</taxon>
        <taxon>Glomeromycotina</taxon>
        <taxon>Glomeromycetes</taxon>
        <taxon>Diversisporales</taxon>
        <taxon>Gigasporaceae</taxon>
        <taxon>Gigaspora</taxon>
    </lineage>
</organism>
<protein>
    <submittedName>
        <fullName evidence="1">25943_t:CDS:1</fullName>
    </submittedName>
</protein>
<gene>
    <name evidence="1" type="ORF">GMARGA_LOCUS33771</name>
</gene>
<dbReference type="Proteomes" id="UP000789901">
    <property type="component" value="Unassembled WGS sequence"/>
</dbReference>
<reference evidence="1 2" key="1">
    <citation type="submission" date="2021-06" db="EMBL/GenBank/DDBJ databases">
        <authorList>
            <person name="Kallberg Y."/>
            <person name="Tangrot J."/>
            <person name="Rosling A."/>
        </authorList>
    </citation>
    <scope>NUCLEOTIDE SEQUENCE [LARGE SCALE GENOMIC DNA]</scope>
    <source>
        <strain evidence="1 2">120-4 pot B 10/14</strain>
    </source>
</reference>
<keyword evidence="2" id="KW-1185">Reference proteome</keyword>
<dbReference type="Gene3D" id="3.80.10.10">
    <property type="entry name" value="Ribonuclease Inhibitor"/>
    <property type="match status" value="1"/>
</dbReference>